<gene>
    <name evidence="6" type="ORF">PDESU_01634</name>
</gene>
<keyword evidence="4" id="KW-0812">Transmembrane</keyword>
<dbReference type="Pfam" id="PF00150">
    <property type="entry name" value="Cellulase"/>
    <property type="match status" value="1"/>
</dbReference>
<dbReference type="Proteomes" id="UP000366872">
    <property type="component" value="Unassembled WGS sequence"/>
</dbReference>
<keyword evidence="7" id="KW-1185">Reference proteome</keyword>
<dbReference type="SUPFAM" id="SSF51445">
    <property type="entry name" value="(Trans)glycosidases"/>
    <property type="match status" value="1"/>
</dbReference>
<organism evidence="6 7">
    <name type="scientific">Pontiella desulfatans</name>
    <dbReference type="NCBI Taxonomy" id="2750659"/>
    <lineage>
        <taxon>Bacteria</taxon>
        <taxon>Pseudomonadati</taxon>
        <taxon>Kiritimatiellota</taxon>
        <taxon>Kiritimatiellia</taxon>
        <taxon>Kiritimatiellales</taxon>
        <taxon>Pontiellaceae</taxon>
        <taxon>Pontiella</taxon>
    </lineage>
</organism>
<evidence type="ECO:0000256" key="4">
    <source>
        <dbReference type="SAM" id="Phobius"/>
    </source>
</evidence>
<name>A0A6C2TZF7_PONDE</name>
<accession>A0A6C2TZF7</accession>
<dbReference type="InterPro" id="IPR001547">
    <property type="entry name" value="Glyco_hydro_5"/>
</dbReference>
<sequence>MQSNDSSSAPLRCHLFLRQRVGGYQYEWTWFWPDWTFRDAGQAGMVIVVVWEVSTESGWFMEMMMYGKKGWFVWLVAVMVAGGVFGAVEVKEVAGRWSAERASAWYAAQPWLVGCNYIPATAINQLEMWQGDTFDPETIDRELALAEELGFNMLRVYLHDLVWEADEKGLYQRMDQFMDICAAHGIRPMFVFFDDCHHFFPSIGTQPQPVPEYHNSGWVTSPARDVAANYAAGKASEQAVARLKGYVQQTIHRFKDDSRVLMWELYNEPGRGRNVDAKGSPFGGGERFGDRSNKLLMDAWGWAREINPSQPISSCAVGCVGKRNVEIGEINSDVISFHSYDPPQKLESLCKRYAKAGRPAICTEYMARPNSTFEGSLPILKQYHMGACNWGFVAGKTGCVWPWSSRDGKNVEALRERGVVCTSIKEMPLPETWFHEIFYPDHTPYRQAEVDFIKQIIQQDKAAFSELKRNKERTK</sequence>
<feature type="domain" description="Glycoside hydrolase family 5" evidence="5">
    <location>
        <begin position="133"/>
        <end position="390"/>
    </location>
</feature>
<evidence type="ECO:0000259" key="5">
    <source>
        <dbReference type="Pfam" id="PF00150"/>
    </source>
</evidence>
<feature type="transmembrane region" description="Helical" evidence="4">
    <location>
        <begin position="71"/>
        <end position="88"/>
    </location>
</feature>
<dbReference type="AlphaFoldDB" id="A0A6C2TZF7"/>
<evidence type="ECO:0000256" key="2">
    <source>
        <dbReference type="ARBA" id="ARBA00023295"/>
    </source>
</evidence>
<dbReference type="EMBL" id="CAAHFG010000001">
    <property type="protein sequence ID" value="VGO13080.1"/>
    <property type="molecule type" value="Genomic_DNA"/>
</dbReference>
<reference evidence="6 7" key="1">
    <citation type="submission" date="2019-04" db="EMBL/GenBank/DDBJ databases">
        <authorList>
            <person name="Van Vliet M D."/>
        </authorList>
    </citation>
    <scope>NUCLEOTIDE SEQUENCE [LARGE SCALE GENOMIC DNA]</scope>
    <source>
        <strain evidence="6 7">F1</strain>
    </source>
</reference>
<dbReference type="InterPro" id="IPR017853">
    <property type="entry name" value="GH"/>
</dbReference>
<dbReference type="Gene3D" id="3.20.20.80">
    <property type="entry name" value="Glycosidases"/>
    <property type="match status" value="1"/>
</dbReference>
<dbReference type="GO" id="GO:0004553">
    <property type="term" value="F:hydrolase activity, hydrolyzing O-glycosyl compounds"/>
    <property type="evidence" value="ECO:0007669"/>
    <property type="project" value="InterPro"/>
</dbReference>
<evidence type="ECO:0000313" key="6">
    <source>
        <dbReference type="EMBL" id="VGO13080.1"/>
    </source>
</evidence>
<keyword evidence="4" id="KW-0472">Membrane</keyword>
<comment type="similarity">
    <text evidence="3">Belongs to the glycosyl hydrolase 5 (cellulase A) family.</text>
</comment>
<evidence type="ECO:0000313" key="7">
    <source>
        <dbReference type="Proteomes" id="UP000366872"/>
    </source>
</evidence>
<evidence type="ECO:0000256" key="3">
    <source>
        <dbReference type="RuleBase" id="RU361153"/>
    </source>
</evidence>
<keyword evidence="1 3" id="KW-0378">Hydrolase</keyword>
<protein>
    <recommendedName>
        <fullName evidence="5">Glycoside hydrolase family 5 domain-containing protein</fullName>
    </recommendedName>
</protein>
<proteinExistence type="inferred from homology"/>
<dbReference type="GO" id="GO:0000272">
    <property type="term" value="P:polysaccharide catabolic process"/>
    <property type="evidence" value="ECO:0007669"/>
    <property type="project" value="InterPro"/>
</dbReference>
<keyword evidence="2 3" id="KW-0326">Glycosidase</keyword>
<keyword evidence="4" id="KW-1133">Transmembrane helix</keyword>
<evidence type="ECO:0000256" key="1">
    <source>
        <dbReference type="ARBA" id="ARBA00022801"/>
    </source>
</evidence>